<organism evidence="4 5">
    <name type="scientific">Colletotrichum kahawae</name>
    <name type="common">Coffee berry disease fungus</name>
    <dbReference type="NCBI Taxonomy" id="34407"/>
    <lineage>
        <taxon>Eukaryota</taxon>
        <taxon>Fungi</taxon>
        <taxon>Dikarya</taxon>
        <taxon>Ascomycota</taxon>
        <taxon>Pezizomycotina</taxon>
        <taxon>Sordariomycetes</taxon>
        <taxon>Hypocreomycetidae</taxon>
        <taxon>Glomerellales</taxon>
        <taxon>Glomerellaceae</taxon>
        <taxon>Colletotrichum</taxon>
        <taxon>Colletotrichum gloeosporioides species complex</taxon>
    </lineage>
</organism>
<dbReference type="PANTHER" id="PTHR42901:SF1">
    <property type="entry name" value="ALCOHOL DEHYDROGENASE"/>
    <property type="match status" value="1"/>
</dbReference>
<dbReference type="EMBL" id="VYYT01000274">
    <property type="protein sequence ID" value="KAK2749939.1"/>
    <property type="molecule type" value="Genomic_DNA"/>
</dbReference>
<dbReference type="PRINTS" id="PR00081">
    <property type="entry name" value="GDHRDH"/>
</dbReference>
<evidence type="ECO:0000256" key="2">
    <source>
        <dbReference type="ARBA" id="ARBA00023002"/>
    </source>
</evidence>
<protein>
    <submittedName>
        <fullName evidence="4">Nadp(+)-dependent dehydrogenase</fullName>
    </submittedName>
</protein>
<comment type="caution">
    <text evidence="4">The sequence shown here is derived from an EMBL/GenBank/DDBJ whole genome shotgun (WGS) entry which is preliminary data.</text>
</comment>
<evidence type="ECO:0000259" key="3">
    <source>
        <dbReference type="SMART" id="SM00822"/>
    </source>
</evidence>
<evidence type="ECO:0000256" key="1">
    <source>
        <dbReference type="ARBA" id="ARBA00006484"/>
    </source>
</evidence>
<dbReference type="Pfam" id="PF00106">
    <property type="entry name" value="adh_short"/>
    <property type="match status" value="1"/>
</dbReference>
<dbReference type="CDD" id="cd05233">
    <property type="entry name" value="SDR_c"/>
    <property type="match status" value="1"/>
</dbReference>
<evidence type="ECO:0000313" key="4">
    <source>
        <dbReference type="EMBL" id="KAK2749939.1"/>
    </source>
</evidence>
<dbReference type="InterPro" id="IPR036291">
    <property type="entry name" value="NAD(P)-bd_dom_sf"/>
</dbReference>
<dbReference type="SUPFAM" id="SSF51735">
    <property type="entry name" value="NAD(P)-binding Rossmann-fold domains"/>
    <property type="match status" value="1"/>
</dbReference>
<feature type="domain" description="Ketoreductase" evidence="3">
    <location>
        <begin position="27"/>
        <end position="219"/>
    </location>
</feature>
<reference evidence="4" key="1">
    <citation type="submission" date="2023-02" db="EMBL/GenBank/DDBJ databases">
        <title>Colletotrichum kahawae CIFC_Que2 genome sequencing and assembly.</title>
        <authorList>
            <person name="Baroncelli R."/>
        </authorList>
    </citation>
    <scope>NUCLEOTIDE SEQUENCE</scope>
    <source>
        <strain evidence="4">CIFC_Que2</strain>
    </source>
</reference>
<evidence type="ECO:0000313" key="5">
    <source>
        <dbReference type="Proteomes" id="UP001281614"/>
    </source>
</evidence>
<dbReference type="InterPro" id="IPR057326">
    <property type="entry name" value="KR_dom"/>
</dbReference>
<dbReference type="InterPro" id="IPR002347">
    <property type="entry name" value="SDR_fam"/>
</dbReference>
<dbReference type="AlphaFoldDB" id="A0AAD9YBG3"/>
<dbReference type="PANTHER" id="PTHR42901">
    <property type="entry name" value="ALCOHOL DEHYDROGENASE"/>
    <property type="match status" value="1"/>
</dbReference>
<dbReference type="Gene3D" id="3.40.50.720">
    <property type="entry name" value="NAD(P)-binding Rossmann-like Domain"/>
    <property type="match status" value="1"/>
</dbReference>
<keyword evidence="5" id="KW-1185">Reference proteome</keyword>
<dbReference type="SMART" id="SM00822">
    <property type="entry name" value="PKS_KR"/>
    <property type="match status" value="1"/>
</dbReference>
<dbReference type="GO" id="GO:0016491">
    <property type="term" value="F:oxidoreductase activity"/>
    <property type="evidence" value="ECO:0007669"/>
    <property type="project" value="UniProtKB-KW"/>
</dbReference>
<name>A0AAD9YBG3_COLKA</name>
<gene>
    <name evidence="4" type="ORF">CKAH01_17985</name>
</gene>
<dbReference type="Proteomes" id="UP001281614">
    <property type="component" value="Unassembled WGS sequence"/>
</dbReference>
<accession>A0AAD9YBG3</accession>
<proteinExistence type="inferred from homology"/>
<keyword evidence="2" id="KW-0560">Oxidoreductase</keyword>
<sequence length="288" mass="30467">MSYTPTTHNASYEAISAKNHSISAAGKVVLITGAGSGIGDAASFSFAKAGAKALILLGRRVNLLEKVAKSIREESFTTETACYAVDVCDEKVVKSTMNQAVSKFGRIDIVIHAAGALPPLGPLATVPLDNLWRAFEVNIKGFLTLAQAMLAITTSEQEGPSQPVLVVLNTAGSIMPPLPGMGGYVASKMSTLKLAEYVAAENKDKLRVISVHPGLIQTPMAAELEKAGLKFPYDDISLPADFLVWVASQEAAFLNGKFVFANWDVKELKASAEKIEGGADLSLMLKGL</sequence>
<comment type="similarity">
    <text evidence="1">Belongs to the short-chain dehydrogenases/reductases (SDR) family.</text>
</comment>